<dbReference type="GO" id="GO:0016020">
    <property type="term" value="C:membrane"/>
    <property type="evidence" value="ECO:0007669"/>
    <property type="project" value="GOC"/>
</dbReference>
<evidence type="ECO:0000313" key="6">
    <source>
        <dbReference type="Proteomes" id="UP000050417"/>
    </source>
</evidence>
<feature type="domain" description="Glycosyltransferase 2-like" evidence="4">
    <location>
        <begin position="14"/>
        <end position="179"/>
    </location>
</feature>
<gene>
    <name evidence="5" type="ORF">ADN00_04000</name>
</gene>
<evidence type="ECO:0000256" key="2">
    <source>
        <dbReference type="ARBA" id="ARBA00022676"/>
    </source>
</evidence>
<keyword evidence="6" id="KW-1185">Reference proteome</keyword>
<protein>
    <submittedName>
        <fullName evidence="5">Glycosyl transferase</fullName>
    </submittedName>
</protein>
<dbReference type="PANTHER" id="PTHR43398:SF1">
    <property type="entry name" value="DOLICHOL-PHOSPHATE MANNOSYLTRANSFERASE SUBUNIT 1"/>
    <property type="match status" value="1"/>
</dbReference>
<accession>A0A0P6XFU2</accession>
<evidence type="ECO:0000256" key="3">
    <source>
        <dbReference type="ARBA" id="ARBA00022679"/>
    </source>
</evidence>
<name>A0A0P6XFU2_9CHLR</name>
<dbReference type="STRING" id="1134406.ADN00_04000"/>
<dbReference type="InterPro" id="IPR001173">
    <property type="entry name" value="Glyco_trans_2-like"/>
</dbReference>
<dbReference type="Gene3D" id="3.90.550.10">
    <property type="entry name" value="Spore Coat Polysaccharide Biosynthesis Protein SpsA, Chain A"/>
    <property type="match status" value="1"/>
</dbReference>
<evidence type="ECO:0000259" key="4">
    <source>
        <dbReference type="Pfam" id="PF00535"/>
    </source>
</evidence>
<sequence>MLAVVQTGWKLKTTIVIPTYNEAENLPKLAAALFALPLPELSLLVVDDNSPDGTGQIAEELCQQYPGRVSVMHRAGKQGLGTAYIQGFHKAIEQGAEAIGQMDADFSHPVEKVLELVKTLETCDVVLGSRYVPGGSLDERWPFWRKALSGFGNFYARTILGMSLRDVTGGFKLWRRETLQGMPLERVRSNGYIFQVEMSYVATKLGYKFKEIPIYFADRRWGQSKMSFRIQVEAALRVWQLAKMYRDLGR</sequence>
<dbReference type="InterPro" id="IPR039528">
    <property type="entry name" value="DPM1-like"/>
</dbReference>
<dbReference type="Proteomes" id="UP000050417">
    <property type="component" value="Unassembled WGS sequence"/>
</dbReference>
<reference evidence="5 6" key="1">
    <citation type="submission" date="2015-07" db="EMBL/GenBank/DDBJ databases">
        <title>Genome sequence of Ornatilinea apprima DSM 23815.</title>
        <authorList>
            <person name="Hemp J."/>
            <person name="Ward L.M."/>
            <person name="Pace L.A."/>
            <person name="Fischer W.W."/>
        </authorList>
    </citation>
    <scope>NUCLEOTIDE SEQUENCE [LARGE SCALE GENOMIC DNA]</scope>
    <source>
        <strain evidence="5 6">P3M-1</strain>
    </source>
</reference>
<dbReference type="GO" id="GO:0004582">
    <property type="term" value="F:dolichyl-phosphate beta-D-mannosyltransferase activity"/>
    <property type="evidence" value="ECO:0007669"/>
    <property type="project" value="InterPro"/>
</dbReference>
<dbReference type="AlphaFoldDB" id="A0A0P6XFU2"/>
<evidence type="ECO:0000313" key="5">
    <source>
        <dbReference type="EMBL" id="KPL79053.1"/>
    </source>
</evidence>
<comment type="caution">
    <text evidence="5">The sequence shown here is derived from an EMBL/GenBank/DDBJ whole genome shotgun (WGS) entry which is preliminary data.</text>
</comment>
<dbReference type="RefSeq" id="WP_075061672.1">
    <property type="nucleotide sequence ID" value="NZ_LGCL01000015.1"/>
</dbReference>
<keyword evidence="2" id="KW-0328">Glycosyltransferase</keyword>
<dbReference type="GO" id="GO:0009247">
    <property type="term" value="P:glycolipid biosynthetic process"/>
    <property type="evidence" value="ECO:0007669"/>
    <property type="project" value="TreeGrafter"/>
</dbReference>
<dbReference type="OrthoDB" id="9810303at2"/>
<dbReference type="InterPro" id="IPR029044">
    <property type="entry name" value="Nucleotide-diphossugar_trans"/>
</dbReference>
<dbReference type="FunFam" id="3.90.550.10:FF:000122">
    <property type="entry name" value="Dolichol-phosphate mannosyltransferase subunit 1"/>
    <property type="match status" value="1"/>
</dbReference>
<evidence type="ECO:0000256" key="1">
    <source>
        <dbReference type="ARBA" id="ARBA00006739"/>
    </source>
</evidence>
<proteinExistence type="inferred from homology"/>
<dbReference type="EMBL" id="LGCL01000015">
    <property type="protein sequence ID" value="KPL79053.1"/>
    <property type="molecule type" value="Genomic_DNA"/>
</dbReference>
<dbReference type="CDD" id="cd06442">
    <property type="entry name" value="DPM1_like"/>
    <property type="match status" value="1"/>
</dbReference>
<dbReference type="PANTHER" id="PTHR43398">
    <property type="entry name" value="DOLICHOL-PHOSPHATE MANNOSYLTRANSFERASE SUBUNIT 1"/>
    <property type="match status" value="1"/>
</dbReference>
<dbReference type="Pfam" id="PF00535">
    <property type="entry name" value="Glycos_transf_2"/>
    <property type="match status" value="1"/>
</dbReference>
<dbReference type="SUPFAM" id="SSF53448">
    <property type="entry name" value="Nucleotide-diphospho-sugar transferases"/>
    <property type="match status" value="1"/>
</dbReference>
<comment type="similarity">
    <text evidence="1">Belongs to the glycosyltransferase 2 family.</text>
</comment>
<keyword evidence="3 5" id="KW-0808">Transferase</keyword>
<organism evidence="5 6">
    <name type="scientific">Ornatilinea apprima</name>
    <dbReference type="NCBI Taxonomy" id="1134406"/>
    <lineage>
        <taxon>Bacteria</taxon>
        <taxon>Bacillati</taxon>
        <taxon>Chloroflexota</taxon>
        <taxon>Anaerolineae</taxon>
        <taxon>Anaerolineales</taxon>
        <taxon>Anaerolineaceae</taxon>
        <taxon>Ornatilinea</taxon>
    </lineage>
</organism>